<protein>
    <submittedName>
        <fullName evidence="2">Uncharacterized protein</fullName>
    </submittedName>
</protein>
<dbReference type="EMBL" id="JABSTV010001252">
    <property type="protein sequence ID" value="KAH7946762.1"/>
    <property type="molecule type" value="Genomic_DNA"/>
</dbReference>
<dbReference type="Proteomes" id="UP000821837">
    <property type="component" value="Chromosome 6"/>
</dbReference>
<evidence type="ECO:0000313" key="3">
    <source>
        <dbReference type="Proteomes" id="UP000821837"/>
    </source>
</evidence>
<evidence type="ECO:0000313" key="2">
    <source>
        <dbReference type="EMBL" id="KAH7946762.1"/>
    </source>
</evidence>
<reference evidence="2" key="2">
    <citation type="submission" date="2021-09" db="EMBL/GenBank/DDBJ databases">
        <authorList>
            <person name="Jia N."/>
            <person name="Wang J."/>
            <person name="Shi W."/>
            <person name="Du L."/>
            <person name="Sun Y."/>
            <person name="Zhan W."/>
            <person name="Jiang J."/>
            <person name="Wang Q."/>
            <person name="Zhang B."/>
            <person name="Ji P."/>
            <person name="Sakyi L.B."/>
            <person name="Cui X."/>
            <person name="Yuan T."/>
            <person name="Jiang B."/>
            <person name="Yang W."/>
            <person name="Lam T.T.-Y."/>
            <person name="Chang Q."/>
            <person name="Ding S."/>
            <person name="Wang X."/>
            <person name="Zhu J."/>
            <person name="Ruan X."/>
            <person name="Zhao L."/>
            <person name="Wei J."/>
            <person name="Que T."/>
            <person name="Du C."/>
            <person name="Cheng J."/>
            <person name="Dai P."/>
            <person name="Han X."/>
            <person name="Huang E."/>
            <person name="Gao Y."/>
            <person name="Liu J."/>
            <person name="Shao H."/>
            <person name="Ye R."/>
            <person name="Li L."/>
            <person name="Wei W."/>
            <person name="Wang X."/>
            <person name="Wang C."/>
            <person name="Huo Q."/>
            <person name="Li W."/>
            <person name="Guo W."/>
            <person name="Chen H."/>
            <person name="Chen S."/>
            <person name="Zhou L."/>
            <person name="Zhou L."/>
            <person name="Ni X."/>
            <person name="Tian J."/>
            <person name="Zhou Y."/>
            <person name="Sheng Y."/>
            <person name="Liu T."/>
            <person name="Pan Y."/>
            <person name="Xia L."/>
            <person name="Li J."/>
            <person name="Zhao F."/>
            <person name="Cao W."/>
        </authorList>
    </citation>
    <scope>NUCLEOTIDE SEQUENCE</scope>
    <source>
        <strain evidence="2">Rsan-2018</strain>
        <tissue evidence="2">Larvae</tissue>
    </source>
</reference>
<dbReference type="VEuPathDB" id="VectorBase:RSAN_025860"/>
<dbReference type="AlphaFoldDB" id="A0A9D4PKM5"/>
<organism evidence="2 3">
    <name type="scientific">Rhipicephalus sanguineus</name>
    <name type="common">Brown dog tick</name>
    <name type="synonym">Ixodes sanguineus</name>
    <dbReference type="NCBI Taxonomy" id="34632"/>
    <lineage>
        <taxon>Eukaryota</taxon>
        <taxon>Metazoa</taxon>
        <taxon>Ecdysozoa</taxon>
        <taxon>Arthropoda</taxon>
        <taxon>Chelicerata</taxon>
        <taxon>Arachnida</taxon>
        <taxon>Acari</taxon>
        <taxon>Parasitiformes</taxon>
        <taxon>Ixodida</taxon>
        <taxon>Ixodoidea</taxon>
        <taxon>Ixodidae</taxon>
        <taxon>Rhipicephalinae</taxon>
        <taxon>Rhipicephalus</taxon>
        <taxon>Rhipicephalus</taxon>
    </lineage>
</organism>
<reference evidence="2" key="1">
    <citation type="journal article" date="2020" name="Cell">
        <title>Large-Scale Comparative Analyses of Tick Genomes Elucidate Their Genetic Diversity and Vector Capacities.</title>
        <authorList>
            <consortium name="Tick Genome and Microbiome Consortium (TIGMIC)"/>
            <person name="Jia N."/>
            <person name="Wang J."/>
            <person name="Shi W."/>
            <person name="Du L."/>
            <person name="Sun Y."/>
            <person name="Zhan W."/>
            <person name="Jiang J.F."/>
            <person name="Wang Q."/>
            <person name="Zhang B."/>
            <person name="Ji P."/>
            <person name="Bell-Sakyi L."/>
            <person name="Cui X.M."/>
            <person name="Yuan T.T."/>
            <person name="Jiang B.G."/>
            <person name="Yang W.F."/>
            <person name="Lam T.T."/>
            <person name="Chang Q.C."/>
            <person name="Ding S.J."/>
            <person name="Wang X.J."/>
            <person name="Zhu J.G."/>
            <person name="Ruan X.D."/>
            <person name="Zhao L."/>
            <person name="Wei J.T."/>
            <person name="Ye R.Z."/>
            <person name="Que T.C."/>
            <person name="Du C.H."/>
            <person name="Zhou Y.H."/>
            <person name="Cheng J.X."/>
            <person name="Dai P.F."/>
            <person name="Guo W.B."/>
            <person name="Han X.H."/>
            <person name="Huang E.J."/>
            <person name="Li L.F."/>
            <person name="Wei W."/>
            <person name="Gao Y.C."/>
            <person name="Liu J.Z."/>
            <person name="Shao H.Z."/>
            <person name="Wang X."/>
            <person name="Wang C.C."/>
            <person name="Yang T.C."/>
            <person name="Huo Q.B."/>
            <person name="Li W."/>
            <person name="Chen H.Y."/>
            <person name="Chen S.E."/>
            <person name="Zhou L.G."/>
            <person name="Ni X.B."/>
            <person name="Tian J.H."/>
            <person name="Sheng Y."/>
            <person name="Liu T."/>
            <person name="Pan Y.S."/>
            <person name="Xia L.Y."/>
            <person name="Li J."/>
            <person name="Zhao F."/>
            <person name="Cao W.C."/>
        </authorList>
    </citation>
    <scope>NUCLEOTIDE SEQUENCE</scope>
    <source>
        <strain evidence="2">Rsan-2018</strain>
    </source>
</reference>
<comment type="caution">
    <text evidence="2">The sequence shown here is derived from an EMBL/GenBank/DDBJ whole genome shotgun (WGS) entry which is preliminary data.</text>
</comment>
<evidence type="ECO:0000256" key="1">
    <source>
        <dbReference type="SAM" id="MobiDB-lite"/>
    </source>
</evidence>
<feature type="region of interest" description="Disordered" evidence="1">
    <location>
        <begin position="1"/>
        <end position="49"/>
    </location>
</feature>
<gene>
    <name evidence="2" type="ORF">HPB52_004179</name>
</gene>
<feature type="compositionally biased region" description="Basic and acidic residues" evidence="1">
    <location>
        <begin position="22"/>
        <end position="36"/>
    </location>
</feature>
<sequence length="197" mass="22174">MAEARATCLEQTRARGSRRLLSKTDKERANRSELRRASTRHHLASQMDEDKAARLLHAREGKRRGGQTDLAETTCFRQMRLRAVSESDHETDTRLESAAQLKVCARATRLCVHVRFTLHPPGASTIALPPQRQCGHFLVTVGRAPAGYPRYAKESEDFTLEKLAGSRPYQYEDAAFKTGIWCHASESVRFGSFACKK</sequence>
<accession>A0A9D4PKM5</accession>
<proteinExistence type="predicted"/>
<keyword evidence="3" id="KW-1185">Reference proteome</keyword>
<name>A0A9D4PKM5_RHISA</name>